<dbReference type="Gene3D" id="3.40.50.720">
    <property type="entry name" value="NAD(P)-binding Rossmann-like Domain"/>
    <property type="match status" value="1"/>
</dbReference>
<organism evidence="2">
    <name type="scientific">marine metagenome</name>
    <dbReference type="NCBI Taxonomy" id="408172"/>
    <lineage>
        <taxon>unclassified sequences</taxon>
        <taxon>metagenomes</taxon>
        <taxon>ecological metagenomes</taxon>
    </lineage>
</organism>
<dbReference type="PRINTS" id="PR00080">
    <property type="entry name" value="SDRFAMILY"/>
</dbReference>
<dbReference type="CDD" id="cd05233">
    <property type="entry name" value="SDR_c"/>
    <property type="match status" value="1"/>
</dbReference>
<accession>A0A381VMZ9</accession>
<dbReference type="PROSITE" id="PS00061">
    <property type="entry name" value="ADH_SHORT"/>
    <property type="match status" value="1"/>
</dbReference>
<dbReference type="InterPro" id="IPR020904">
    <property type="entry name" value="Sc_DH/Rdtase_CS"/>
</dbReference>
<sequence length="259" mass="27840">MDEFKVAIVTGASSGIGAAVVKKLSSIEFKVIMLARDLCRMDLVAEQCEAKFKPVPIETDLKNSGSVNNAFAKIKKDFGHIDVLCAVAGIFLNESPISKQLDSEWNDVIETNLTGVMRCLRSSWPLFSRGASIVTVGSVLGHMSQPEVGAYAVSKAGLAALTRTVASEGASRGIRANLITPGMVKTPMNQKMAEASGNAKKWWRERLSSIPLRRAAEPEEIAEAICWLSVENSSFITGAELRMDGGVLLGPLPGFEKNN</sequence>
<evidence type="ECO:0000256" key="1">
    <source>
        <dbReference type="ARBA" id="ARBA00006484"/>
    </source>
</evidence>
<name>A0A381VMZ9_9ZZZZ</name>
<gene>
    <name evidence="2" type="ORF">METZ01_LOCUS94285</name>
</gene>
<dbReference type="AlphaFoldDB" id="A0A381VMZ9"/>
<dbReference type="FunFam" id="3.40.50.720:FF:000084">
    <property type="entry name" value="Short-chain dehydrogenase reductase"/>
    <property type="match status" value="1"/>
</dbReference>
<dbReference type="PRINTS" id="PR00081">
    <property type="entry name" value="GDHRDH"/>
</dbReference>
<dbReference type="InterPro" id="IPR036291">
    <property type="entry name" value="NAD(P)-bd_dom_sf"/>
</dbReference>
<proteinExistence type="inferred from homology"/>
<dbReference type="SUPFAM" id="SSF51735">
    <property type="entry name" value="NAD(P)-binding Rossmann-fold domains"/>
    <property type="match status" value="1"/>
</dbReference>
<dbReference type="InterPro" id="IPR002347">
    <property type="entry name" value="SDR_fam"/>
</dbReference>
<evidence type="ECO:0000313" key="2">
    <source>
        <dbReference type="EMBL" id="SVA41431.1"/>
    </source>
</evidence>
<reference evidence="2" key="1">
    <citation type="submission" date="2018-05" db="EMBL/GenBank/DDBJ databases">
        <authorList>
            <person name="Lanie J.A."/>
            <person name="Ng W.-L."/>
            <person name="Kazmierczak K.M."/>
            <person name="Andrzejewski T.M."/>
            <person name="Davidsen T.M."/>
            <person name="Wayne K.J."/>
            <person name="Tettelin H."/>
            <person name="Glass J.I."/>
            <person name="Rusch D."/>
            <person name="Podicherti R."/>
            <person name="Tsui H.-C.T."/>
            <person name="Winkler M.E."/>
        </authorList>
    </citation>
    <scope>NUCLEOTIDE SEQUENCE</scope>
</reference>
<dbReference type="EMBL" id="UINC01009234">
    <property type="protein sequence ID" value="SVA41431.1"/>
    <property type="molecule type" value="Genomic_DNA"/>
</dbReference>
<comment type="similarity">
    <text evidence="1">Belongs to the short-chain dehydrogenases/reductases (SDR) family.</text>
</comment>
<protein>
    <submittedName>
        <fullName evidence="2">Uncharacterized protein</fullName>
    </submittedName>
</protein>
<dbReference type="Pfam" id="PF13561">
    <property type="entry name" value="adh_short_C2"/>
    <property type="match status" value="1"/>
</dbReference>
<dbReference type="PANTHER" id="PTHR42760">
    <property type="entry name" value="SHORT-CHAIN DEHYDROGENASES/REDUCTASES FAMILY MEMBER"/>
    <property type="match status" value="1"/>
</dbReference>
<dbReference type="GO" id="GO:0016616">
    <property type="term" value="F:oxidoreductase activity, acting on the CH-OH group of donors, NAD or NADP as acceptor"/>
    <property type="evidence" value="ECO:0007669"/>
    <property type="project" value="TreeGrafter"/>
</dbReference>